<dbReference type="Proteomes" id="UP000828390">
    <property type="component" value="Unassembled WGS sequence"/>
</dbReference>
<proteinExistence type="predicted"/>
<gene>
    <name evidence="2" type="ORF">DPMN_000443</name>
</gene>
<feature type="transmembrane region" description="Helical" evidence="1">
    <location>
        <begin position="12"/>
        <end position="29"/>
    </location>
</feature>
<organism evidence="2 3">
    <name type="scientific">Dreissena polymorpha</name>
    <name type="common">Zebra mussel</name>
    <name type="synonym">Mytilus polymorpha</name>
    <dbReference type="NCBI Taxonomy" id="45954"/>
    <lineage>
        <taxon>Eukaryota</taxon>
        <taxon>Metazoa</taxon>
        <taxon>Spiralia</taxon>
        <taxon>Lophotrochozoa</taxon>
        <taxon>Mollusca</taxon>
        <taxon>Bivalvia</taxon>
        <taxon>Autobranchia</taxon>
        <taxon>Heteroconchia</taxon>
        <taxon>Euheterodonta</taxon>
        <taxon>Imparidentia</taxon>
        <taxon>Neoheterodontei</taxon>
        <taxon>Myida</taxon>
        <taxon>Dreissenoidea</taxon>
        <taxon>Dreissenidae</taxon>
        <taxon>Dreissena</taxon>
    </lineage>
</organism>
<evidence type="ECO:0000313" key="3">
    <source>
        <dbReference type="Proteomes" id="UP000828390"/>
    </source>
</evidence>
<keyword evidence="1" id="KW-0812">Transmembrane</keyword>
<reference evidence="2" key="1">
    <citation type="journal article" date="2019" name="bioRxiv">
        <title>The Genome of the Zebra Mussel, Dreissena polymorpha: A Resource for Invasive Species Research.</title>
        <authorList>
            <person name="McCartney M.A."/>
            <person name="Auch B."/>
            <person name="Kono T."/>
            <person name="Mallez S."/>
            <person name="Zhang Y."/>
            <person name="Obille A."/>
            <person name="Becker A."/>
            <person name="Abrahante J.E."/>
            <person name="Garbe J."/>
            <person name="Badalamenti J.P."/>
            <person name="Herman A."/>
            <person name="Mangelson H."/>
            <person name="Liachko I."/>
            <person name="Sullivan S."/>
            <person name="Sone E.D."/>
            <person name="Koren S."/>
            <person name="Silverstein K.A.T."/>
            <person name="Beckman K.B."/>
            <person name="Gohl D.M."/>
        </authorList>
    </citation>
    <scope>NUCLEOTIDE SEQUENCE</scope>
    <source>
        <strain evidence="2">Duluth1</strain>
        <tissue evidence="2">Whole animal</tissue>
    </source>
</reference>
<comment type="caution">
    <text evidence="2">The sequence shown here is derived from an EMBL/GenBank/DDBJ whole genome shotgun (WGS) entry which is preliminary data.</text>
</comment>
<name>A0A9D4MJL2_DREPO</name>
<keyword evidence="3" id="KW-1185">Reference proteome</keyword>
<evidence type="ECO:0000313" key="2">
    <source>
        <dbReference type="EMBL" id="KAH3876596.1"/>
    </source>
</evidence>
<keyword evidence="1" id="KW-0472">Membrane</keyword>
<protein>
    <submittedName>
        <fullName evidence="2">Uncharacterized protein</fullName>
    </submittedName>
</protein>
<dbReference type="AlphaFoldDB" id="A0A9D4MJL2"/>
<evidence type="ECO:0000256" key="1">
    <source>
        <dbReference type="SAM" id="Phobius"/>
    </source>
</evidence>
<accession>A0A9D4MJL2</accession>
<dbReference type="EMBL" id="JAIWYP010000001">
    <property type="protein sequence ID" value="KAH3876596.1"/>
    <property type="molecule type" value="Genomic_DNA"/>
</dbReference>
<sequence length="59" mass="6978">MPFFLDLHETLFQLSMCMAFALYVNFIDYEKAFDSEDQEPLAISIRSARKDPQHHQEVL</sequence>
<reference evidence="2" key="2">
    <citation type="submission" date="2020-11" db="EMBL/GenBank/DDBJ databases">
        <authorList>
            <person name="McCartney M.A."/>
            <person name="Auch B."/>
            <person name="Kono T."/>
            <person name="Mallez S."/>
            <person name="Becker A."/>
            <person name="Gohl D.M."/>
            <person name="Silverstein K.A.T."/>
            <person name="Koren S."/>
            <person name="Bechman K.B."/>
            <person name="Herman A."/>
            <person name="Abrahante J.E."/>
            <person name="Garbe J."/>
        </authorList>
    </citation>
    <scope>NUCLEOTIDE SEQUENCE</scope>
    <source>
        <strain evidence="2">Duluth1</strain>
        <tissue evidence="2">Whole animal</tissue>
    </source>
</reference>
<keyword evidence="1" id="KW-1133">Transmembrane helix</keyword>